<dbReference type="AlphaFoldDB" id="A0A9J5ZZL2"/>
<reference evidence="1 2" key="1">
    <citation type="submission" date="2020-09" db="EMBL/GenBank/DDBJ databases">
        <title>De no assembly of potato wild relative species, Solanum commersonii.</title>
        <authorList>
            <person name="Cho K."/>
        </authorList>
    </citation>
    <scope>NUCLEOTIDE SEQUENCE [LARGE SCALE GENOMIC DNA]</scope>
    <source>
        <strain evidence="1">LZ3.2</strain>
        <tissue evidence="1">Leaf</tissue>
    </source>
</reference>
<keyword evidence="2" id="KW-1185">Reference proteome</keyword>
<protein>
    <submittedName>
        <fullName evidence="1">Uncharacterized protein</fullName>
    </submittedName>
</protein>
<evidence type="ECO:0000313" key="2">
    <source>
        <dbReference type="Proteomes" id="UP000824120"/>
    </source>
</evidence>
<dbReference type="EMBL" id="JACXVP010000003">
    <property type="protein sequence ID" value="KAG5617721.1"/>
    <property type="molecule type" value="Genomic_DNA"/>
</dbReference>
<organism evidence="1 2">
    <name type="scientific">Solanum commersonii</name>
    <name type="common">Commerson's wild potato</name>
    <name type="synonym">Commerson's nightshade</name>
    <dbReference type="NCBI Taxonomy" id="4109"/>
    <lineage>
        <taxon>Eukaryota</taxon>
        <taxon>Viridiplantae</taxon>
        <taxon>Streptophyta</taxon>
        <taxon>Embryophyta</taxon>
        <taxon>Tracheophyta</taxon>
        <taxon>Spermatophyta</taxon>
        <taxon>Magnoliopsida</taxon>
        <taxon>eudicotyledons</taxon>
        <taxon>Gunneridae</taxon>
        <taxon>Pentapetalae</taxon>
        <taxon>asterids</taxon>
        <taxon>lamiids</taxon>
        <taxon>Solanales</taxon>
        <taxon>Solanaceae</taxon>
        <taxon>Solanoideae</taxon>
        <taxon>Solaneae</taxon>
        <taxon>Solanum</taxon>
    </lineage>
</organism>
<name>A0A9J5ZZL2_SOLCO</name>
<dbReference type="Proteomes" id="UP000824120">
    <property type="component" value="Chromosome 3"/>
</dbReference>
<evidence type="ECO:0000313" key="1">
    <source>
        <dbReference type="EMBL" id="KAG5617721.1"/>
    </source>
</evidence>
<comment type="caution">
    <text evidence="1">The sequence shown here is derived from an EMBL/GenBank/DDBJ whole genome shotgun (WGS) entry which is preliminary data.</text>
</comment>
<gene>
    <name evidence="1" type="ORF">H5410_017545</name>
</gene>
<accession>A0A9J5ZZL2</accession>
<sequence length="79" mass="9022">MKKQVLLFLEEHSISFQELTDFLPKPQIILSTIRTGFLFGDEGVLGNTNMNCQVYIILISKRDLVGRSLILKEKLAKNI</sequence>
<proteinExistence type="predicted"/>